<evidence type="ECO:0000256" key="4">
    <source>
        <dbReference type="ARBA" id="ARBA00022801"/>
    </source>
</evidence>
<keyword evidence="3" id="KW-0255">Endonuclease</keyword>
<dbReference type="PANTHER" id="PTHR33992:SF1">
    <property type="entry name" value="RIBONUCLEASE P PROTEIN COMPONENT"/>
    <property type="match status" value="1"/>
</dbReference>
<organism evidence="7">
    <name type="scientific">freshwater metagenome</name>
    <dbReference type="NCBI Taxonomy" id="449393"/>
    <lineage>
        <taxon>unclassified sequences</taxon>
        <taxon>metagenomes</taxon>
        <taxon>ecological metagenomes</taxon>
    </lineage>
</organism>
<sequence>MVEEAQSEAHVPAQQPPPRQEARLSSSHGHSSRAERSAFPTSQGPRSPVGLIWRIRDRRSFVELRRRGRRAHAGCVTVTFTAAPVGTPAEPPRVAFALSKKVGSAVVRNRVRRQVQAHLRSVSDVMAPGTYLFTLKPGVAELDRATLLSEVDSCLSRCVPRAA</sequence>
<keyword evidence="2" id="KW-0540">Nuclease</keyword>
<dbReference type="GO" id="GO:0004526">
    <property type="term" value="F:ribonuclease P activity"/>
    <property type="evidence" value="ECO:0007669"/>
    <property type="project" value="InterPro"/>
</dbReference>
<dbReference type="InterPro" id="IPR000100">
    <property type="entry name" value="RNase_P"/>
</dbReference>
<dbReference type="NCBIfam" id="TIGR00188">
    <property type="entry name" value="rnpA"/>
    <property type="match status" value="1"/>
</dbReference>
<dbReference type="GO" id="GO:0000049">
    <property type="term" value="F:tRNA binding"/>
    <property type="evidence" value="ECO:0007669"/>
    <property type="project" value="InterPro"/>
</dbReference>
<keyword evidence="5" id="KW-0694">RNA-binding</keyword>
<dbReference type="EMBL" id="CAFBNC010000083">
    <property type="protein sequence ID" value="CAB4944555.1"/>
    <property type="molecule type" value="Genomic_DNA"/>
</dbReference>
<proteinExistence type="inferred from homology"/>
<dbReference type="GO" id="GO:0030677">
    <property type="term" value="C:ribonuclease P complex"/>
    <property type="evidence" value="ECO:0007669"/>
    <property type="project" value="TreeGrafter"/>
</dbReference>
<dbReference type="InterPro" id="IPR014721">
    <property type="entry name" value="Ribsml_uS5_D2-typ_fold_subgr"/>
</dbReference>
<accession>A0A6J5YI06</accession>
<evidence type="ECO:0000313" key="8">
    <source>
        <dbReference type="EMBL" id="CAB4944555.1"/>
    </source>
</evidence>
<evidence type="ECO:0000313" key="7">
    <source>
        <dbReference type="EMBL" id="CAB4323248.1"/>
    </source>
</evidence>
<reference evidence="7" key="1">
    <citation type="submission" date="2020-05" db="EMBL/GenBank/DDBJ databases">
        <authorList>
            <person name="Chiriac C."/>
            <person name="Salcher M."/>
            <person name="Ghai R."/>
            <person name="Kavagutti S V."/>
        </authorList>
    </citation>
    <scope>NUCLEOTIDE SEQUENCE</scope>
</reference>
<dbReference type="Pfam" id="PF00825">
    <property type="entry name" value="Ribonuclease_P"/>
    <property type="match status" value="1"/>
</dbReference>
<evidence type="ECO:0000256" key="1">
    <source>
        <dbReference type="ARBA" id="ARBA00022694"/>
    </source>
</evidence>
<evidence type="ECO:0000256" key="5">
    <source>
        <dbReference type="ARBA" id="ARBA00022884"/>
    </source>
</evidence>
<evidence type="ECO:0000256" key="2">
    <source>
        <dbReference type="ARBA" id="ARBA00022722"/>
    </source>
</evidence>
<dbReference type="EMBL" id="CAEMXZ010000034">
    <property type="protein sequence ID" value="CAB4323248.1"/>
    <property type="molecule type" value="Genomic_DNA"/>
</dbReference>
<dbReference type="PANTHER" id="PTHR33992">
    <property type="entry name" value="RIBONUCLEASE P PROTEIN COMPONENT"/>
    <property type="match status" value="1"/>
</dbReference>
<dbReference type="GO" id="GO:0042781">
    <property type="term" value="F:3'-tRNA processing endoribonuclease activity"/>
    <property type="evidence" value="ECO:0007669"/>
    <property type="project" value="TreeGrafter"/>
</dbReference>
<dbReference type="HAMAP" id="MF_00227">
    <property type="entry name" value="RNase_P"/>
    <property type="match status" value="1"/>
</dbReference>
<gene>
    <name evidence="7" type="ORF">UFOPK1392_00999</name>
    <name evidence="8" type="ORF">UFOPK3733_01499</name>
</gene>
<protein>
    <submittedName>
        <fullName evidence="7">Unannotated protein</fullName>
    </submittedName>
</protein>
<evidence type="ECO:0000256" key="6">
    <source>
        <dbReference type="SAM" id="MobiDB-lite"/>
    </source>
</evidence>
<evidence type="ECO:0000256" key="3">
    <source>
        <dbReference type="ARBA" id="ARBA00022759"/>
    </source>
</evidence>
<keyword evidence="4" id="KW-0378">Hydrolase</keyword>
<name>A0A6J5YI06_9ZZZZ</name>
<dbReference type="AlphaFoldDB" id="A0A6J5YI06"/>
<keyword evidence="1" id="KW-0819">tRNA processing</keyword>
<feature type="region of interest" description="Disordered" evidence="6">
    <location>
        <begin position="1"/>
        <end position="45"/>
    </location>
</feature>
<dbReference type="SUPFAM" id="SSF54211">
    <property type="entry name" value="Ribosomal protein S5 domain 2-like"/>
    <property type="match status" value="1"/>
</dbReference>
<dbReference type="InterPro" id="IPR020568">
    <property type="entry name" value="Ribosomal_Su5_D2-typ_SF"/>
</dbReference>
<dbReference type="Gene3D" id="3.30.230.10">
    <property type="match status" value="1"/>
</dbReference>